<evidence type="ECO:0000313" key="14">
    <source>
        <dbReference type="Proteomes" id="UP001145021"/>
    </source>
</evidence>
<evidence type="ECO:0000259" key="12">
    <source>
        <dbReference type="PROSITE" id="PS50832"/>
    </source>
</evidence>
<dbReference type="GO" id="GO:0003723">
    <property type="term" value="F:RNA binding"/>
    <property type="evidence" value="ECO:0007669"/>
    <property type="project" value="InterPro"/>
</dbReference>
<evidence type="ECO:0000256" key="8">
    <source>
        <dbReference type="ARBA" id="ARBA00037847"/>
    </source>
</evidence>
<feature type="compositionally biased region" description="Acidic residues" evidence="10">
    <location>
        <begin position="194"/>
        <end position="218"/>
    </location>
</feature>
<dbReference type="GO" id="GO:0006605">
    <property type="term" value="P:protein targeting"/>
    <property type="evidence" value="ECO:0007669"/>
    <property type="project" value="InterPro"/>
</dbReference>
<dbReference type="Pfam" id="PF01176">
    <property type="entry name" value="eIF-1a"/>
    <property type="match status" value="1"/>
</dbReference>
<dbReference type="PROSITE" id="PS50832">
    <property type="entry name" value="S1_IF1_TYPE"/>
    <property type="match status" value="1"/>
</dbReference>
<protein>
    <submittedName>
        <fullName evidence="13">Translation initiation factor 1A</fullName>
    </submittedName>
</protein>
<dbReference type="GO" id="GO:0012505">
    <property type="term" value="C:endomembrane system"/>
    <property type="evidence" value="ECO:0007669"/>
    <property type="project" value="UniProtKB-SubCell"/>
</dbReference>
<evidence type="ECO:0000313" key="13">
    <source>
        <dbReference type="EMBL" id="KAJ1644171.1"/>
    </source>
</evidence>
<feature type="transmembrane region" description="Helical" evidence="11">
    <location>
        <begin position="44"/>
        <end position="64"/>
    </location>
</feature>
<dbReference type="EMBL" id="JANBOH010000188">
    <property type="protein sequence ID" value="KAJ1644171.1"/>
    <property type="molecule type" value="Genomic_DNA"/>
</dbReference>
<evidence type="ECO:0000256" key="3">
    <source>
        <dbReference type="ARBA" id="ARBA00022692"/>
    </source>
</evidence>
<dbReference type="SUPFAM" id="SSF103456">
    <property type="entry name" value="Preprotein translocase SecE subunit"/>
    <property type="match status" value="1"/>
</dbReference>
<dbReference type="Gene3D" id="2.40.50.140">
    <property type="entry name" value="Nucleic acid-binding proteins"/>
    <property type="match status" value="1"/>
</dbReference>
<dbReference type="Proteomes" id="UP001145021">
    <property type="component" value="Unassembled WGS sequence"/>
</dbReference>
<organism evidence="13 14">
    <name type="scientific">Coemansia asiatica</name>
    <dbReference type="NCBI Taxonomy" id="1052880"/>
    <lineage>
        <taxon>Eukaryota</taxon>
        <taxon>Fungi</taxon>
        <taxon>Fungi incertae sedis</taxon>
        <taxon>Zoopagomycota</taxon>
        <taxon>Kickxellomycotina</taxon>
        <taxon>Kickxellomycetes</taxon>
        <taxon>Kickxellales</taxon>
        <taxon>Kickxellaceae</taxon>
        <taxon>Coemansia</taxon>
    </lineage>
</organism>
<feature type="region of interest" description="Disordered" evidence="10">
    <location>
        <begin position="180"/>
        <end position="234"/>
    </location>
</feature>
<keyword evidence="7 11" id="KW-0472">Membrane</keyword>
<comment type="subcellular location">
    <subcellularLocation>
        <location evidence="8">Endomembrane system</location>
        <topology evidence="8">Single-pass membrane protein</topology>
    </subcellularLocation>
</comment>
<evidence type="ECO:0000256" key="5">
    <source>
        <dbReference type="ARBA" id="ARBA00022989"/>
    </source>
</evidence>
<dbReference type="InterPro" id="IPR023391">
    <property type="entry name" value="Prot_translocase_SecE_dom_sf"/>
</dbReference>
<dbReference type="Gene3D" id="1.20.5.820">
    <property type="entry name" value="Preprotein translocase SecE subunit"/>
    <property type="match status" value="1"/>
</dbReference>
<keyword evidence="3 11" id="KW-0812">Transmembrane</keyword>
<reference evidence="13" key="1">
    <citation type="submission" date="2022-07" db="EMBL/GenBank/DDBJ databases">
        <title>Phylogenomic reconstructions and comparative analyses of Kickxellomycotina fungi.</title>
        <authorList>
            <person name="Reynolds N.K."/>
            <person name="Stajich J.E."/>
            <person name="Barry K."/>
            <person name="Grigoriev I.V."/>
            <person name="Crous P."/>
            <person name="Smith M.E."/>
        </authorList>
    </citation>
    <scope>NUCLEOTIDE SEQUENCE</scope>
    <source>
        <strain evidence="13">NBRC 105413</strain>
    </source>
</reference>
<dbReference type="InterPro" id="IPR006196">
    <property type="entry name" value="RNA-binding_domain_S1_IF1"/>
</dbReference>
<keyword evidence="5 11" id="KW-1133">Transmembrane helix</keyword>
<keyword evidence="6" id="KW-0811">Translocation</keyword>
<evidence type="ECO:0000256" key="10">
    <source>
        <dbReference type="SAM" id="MobiDB-lite"/>
    </source>
</evidence>
<keyword evidence="9 13" id="KW-0396">Initiation factor</keyword>
<dbReference type="InterPro" id="IPR012340">
    <property type="entry name" value="NA-bd_OB-fold"/>
</dbReference>
<dbReference type="Pfam" id="PF00584">
    <property type="entry name" value="SecE"/>
    <property type="match status" value="1"/>
</dbReference>
<name>A0A9W7XJR7_9FUNG</name>
<feature type="domain" description="S1-like" evidence="12">
    <location>
        <begin position="91"/>
        <end position="171"/>
    </location>
</feature>
<dbReference type="GO" id="GO:0016020">
    <property type="term" value="C:membrane"/>
    <property type="evidence" value="ECO:0007669"/>
    <property type="project" value="InterPro"/>
</dbReference>
<dbReference type="GO" id="GO:0006886">
    <property type="term" value="P:intracellular protein transport"/>
    <property type="evidence" value="ECO:0007669"/>
    <property type="project" value="InterPro"/>
</dbReference>
<dbReference type="GO" id="GO:0003743">
    <property type="term" value="F:translation initiation factor activity"/>
    <property type="evidence" value="ECO:0007669"/>
    <property type="project" value="UniProtKB-UniRule"/>
</dbReference>
<evidence type="ECO:0000256" key="2">
    <source>
        <dbReference type="ARBA" id="ARBA00022448"/>
    </source>
</evidence>
<feature type="compositionally biased region" description="Basic and acidic residues" evidence="10">
    <location>
        <begin position="180"/>
        <end position="193"/>
    </location>
</feature>
<dbReference type="GO" id="GO:0008320">
    <property type="term" value="F:protein transmembrane transporter activity"/>
    <property type="evidence" value="ECO:0007669"/>
    <property type="project" value="InterPro"/>
</dbReference>
<dbReference type="AlphaFoldDB" id="A0A9W7XJR7"/>
<dbReference type="HAMAP" id="MF_00216">
    <property type="entry name" value="aIF_1A"/>
    <property type="match status" value="1"/>
</dbReference>
<keyword evidence="2" id="KW-0813">Transport</keyword>
<keyword evidence="14" id="KW-1185">Reference proteome</keyword>
<proteinExistence type="inferred from homology"/>
<dbReference type="NCBIfam" id="TIGR00327">
    <property type="entry name" value="secE_euk_arch"/>
    <property type="match status" value="1"/>
</dbReference>
<dbReference type="InterPro" id="IPR008158">
    <property type="entry name" value="Translocase_Sec61-g"/>
</dbReference>
<evidence type="ECO:0000256" key="4">
    <source>
        <dbReference type="ARBA" id="ARBA00022927"/>
    </source>
</evidence>
<evidence type="ECO:0000256" key="1">
    <source>
        <dbReference type="ARBA" id="ARBA00008274"/>
    </source>
</evidence>
<dbReference type="InterPro" id="IPR001253">
    <property type="entry name" value="TIF_eIF-1A"/>
</dbReference>
<dbReference type="SUPFAM" id="SSF50249">
    <property type="entry name" value="Nucleic acid-binding proteins"/>
    <property type="match status" value="1"/>
</dbReference>
<keyword evidence="9" id="KW-0648">Protein biosynthesis</keyword>
<evidence type="ECO:0000256" key="6">
    <source>
        <dbReference type="ARBA" id="ARBA00023010"/>
    </source>
</evidence>
<accession>A0A9W7XJR7</accession>
<dbReference type="HAMAP" id="MF_00422">
    <property type="entry name" value="SecE"/>
    <property type="match status" value="1"/>
</dbReference>
<comment type="similarity">
    <text evidence="1">Belongs to the SecE/SEC61-gamma family.</text>
</comment>
<dbReference type="InterPro" id="IPR001901">
    <property type="entry name" value="Translocase_SecE/Sec61-g"/>
</dbReference>
<dbReference type="SMART" id="SM00652">
    <property type="entry name" value="eIF1a"/>
    <property type="match status" value="1"/>
</dbReference>
<evidence type="ECO:0000256" key="7">
    <source>
        <dbReference type="ARBA" id="ARBA00023136"/>
    </source>
</evidence>
<keyword evidence="4" id="KW-0653">Protein transport</keyword>
<dbReference type="PANTHER" id="PTHR21668">
    <property type="entry name" value="EIF-1A"/>
    <property type="match status" value="1"/>
</dbReference>
<evidence type="ECO:0000256" key="11">
    <source>
        <dbReference type="SAM" id="Phobius"/>
    </source>
</evidence>
<evidence type="ECO:0000256" key="9">
    <source>
        <dbReference type="PROSITE-ProRule" id="PRU00181"/>
    </source>
</evidence>
<comment type="caution">
    <text evidence="13">The sequence shown here is derived from an EMBL/GenBank/DDBJ whole genome shotgun (WGS) entry which is preliminary data.</text>
</comment>
<gene>
    <name evidence="13" type="primary">TIF11</name>
    <name evidence="13" type="ORF">LPJ64_004136</name>
</gene>
<sequence>MEKQQQAKSSSVPGGNMITDAPQQLVKEATWILRRCTKPNRKEYIKIVQAVVMGFLVMGFVGYFTKLIHIPINNIIGGKTRRRGKNDTESEKRELVFKDENQEYAYVTKLLGNGRLSAISVKGEKLRVHIRGKMRKKVWIGVGNLVLVSEREFETVKEDNDRNVDLLIRYTDEEEAQLRKYGEIPDMRPKTDEGAADEGDDANIEFNADMDSDDDSDSDADRNIRDDDFDIDDI</sequence>